<evidence type="ECO:0000259" key="3">
    <source>
        <dbReference type="Pfam" id="PF01648"/>
    </source>
</evidence>
<organism evidence="5 6">
    <name type="scientific">Paraburkholderia caledonica</name>
    <dbReference type="NCBI Taxonomy" id="134536"/>
    <lineage>
        <taxon>Bacteria</taxon>
        <taxon>Pseudomonadati</taxon>
        <taxon>Pseudomonadota</taxon>
        <taxon>Betaproteobacteria</taxon>
        <taxon>Burkholderiales</taxon>
        <taxon>Burkholderiaceae</taxon>
        <taxon>Paraburkholderia</taxon>
    </lineage>
</organism>
<dbReference type="PANTHER" id="PTHR12215">
    <property type="entry name" value="PHOSPHOPANTETHEINE TRANSFERASE"/>
    <property type="match status" value="1"/>
</dbReference>
<dbReference type="GO" id="GO:0005829">
    <property type="term" value="C:cytosol"/>
    <property type="evidence" value="ECO:0007669"/>
    <property type="project" value="TreeGrafter"/>
</dbReference>
<evidence type="ECO:0000313" key="5">
    <source>
        <dbReference type="EMBL" id="MDP9649659.1"/>
    </source>
</evidence>
<dbReference type="InterPro" id="IPR050559">
    <property type="entry name" value="P-Pant_transferase_sf"/>
</dbReference>
<keyword evidence="2 5" id="KW-0808">Transferase</keyword>
<evidence type="ECO:0000313" key="6">
    <source>
        <dbReference type="Proteomes" id="UP001229486"/>
    </source>
</evidence>
<reference evidence="5" key="1">
    <citation type="submission" date="2023-07" db="EMBL/GenBank/DDBJ databases">
        <title>Sorghum-associated microbial communities from plants grown in Nebraska, USA.</title>
        <authorList>
            <person name="Schachtman D."/>
        </authorList>
    </citation>
    <scope>NUCLEOTIDE SEQUENCE</scope>
    <source>
        <strain evidence="5">DS1061</strain>
    </source>
</reference>
<dbReference type="SUPFAM" id="SSF56214">
    <property type="entry name" value="4'-phosphopantetheinyl transferase"/>
    <property type="match status" value="2"/>
</dbReference>
<dbReference type="EC" id="2.7.8.-" evidence="5"/>
<dbReference type="Pfam" id="PF22624">
    <property type="entry name" value="AASDHPPT_N"/>
    <property type="match status" value="1"/>
</dbReference>
<evidence type="ECO:0000256" key="1">
    <source>
        <dbReference type="ARBA" id="ARBA00010990"/>
    </source>
</evidence>
<protein>
    <submittedName>
        <fullName evidence="5">4'-phosphopantetheinyl transferase</fullName>
        <ecNumber evidence="5">2.7.8.-</ecNumber>
    </submittedName>
</protein>
<feature type="domain" description="4'-phosphopantetheinyl transferase N-terminal" evidence="4">
    <location>
        <begin position="38"/>
        <end position="119"/>
    </location>
</feature>
<dbReference type="RefSeq" id="WP_392394938.1">
    <property type="nucleotide sequence ID" value="NZ_JAURTK010000006.1"/>
</dbReference>
<dbReference type="PANTHER" id="PTHR12215:SF10">
    <property type="entry name" value="L-AMINOADIPATE-SEMIALDEHYDE DEHYDROGENASE-PHOSPHOPANTETHEINYL TRANSFERASE"/>
    <property type="match status" value="1"/>
</dbReference>
<dbReference type="Gene3D" id="3.90.470.20">
    <property type="entry name" value="4'-phosphopantetheinyl transferase domain"/>
    <property type="match status" value="1"/>
</dbReference>
<dbReference type="GO" id="GO:0008897">
    <property type="term" value="F:holo-[acyl-carrier-protein] synthase activity"/>
    <property type="evidence" value="ECO:0007669"/>
    <property type="project" value="InterPro"/>
</dbReference>
<comment type="similarity">
    <text evidence="1">Belongs to the P-Pant transferase superfamily. Gsp/Sfp/HetI/AcpT family.</text>
</comment>
<proteinExistence type="inferred from homology"/>
<dbReference type="Pfam" id="PF01648">
    <property type="entry name" value="ACPS"/>
    <property type="match status" value="1"/>
</dbReference>
<dbReference type="EMBL" id="JAURTK010000006">
    <property type="protein sequence ID" value="MDP9649659.1"/>
    <property type="molecule type" value="Genomic_DNA"/>
</dbReference>
<comment type="caution">
    <text evidence="5">The sequence shown here is derived from an EMBL/GenBank/DDBJ whole genome shotgun (WGS) entry which is preliminary data.</text>
</comment>
<dbReference type="GO" id="GO:0019878">
    <property type="term" value="P:lysine biosynthetic process via aminoadipic acid"/>
    <property type="evidence" value="ECO:0007669"/>
    <property type="project" value="TreeGrafter"/>
</dbReference>
<dbReference type="AlphaFoldDB" id="A0AB73IIG9"/>
<gene>
    <name evidence="5" type="ORF">J2793_005126</name>
</gene>
<name>A0AB73IIG9_9BURK</name>
<sequence>MPYNLVVDSLSNRENCIPDDVHVFRVDFDFERSLNDSMFDVLSPEEHHRASKFLRHADAMRFASTRVALRRCLGAALGKDADALNFTQSAFGRPTLVDDDGLAHIDFNVSHSGNHGLVAWSTVRRIGVDIEVRNKQMPWNELVRMVFGEADILELQSTPLSRQGDLFFDIWVAKEALLKAHGTGITDGLKDFSVMSSGFSHLVRGSTTLAERLREFQGVWVSDILGHAAFVAWSRQRLGLELSKP</sequence>
<evidence type="ECO:0000256" key="2">
    <source>
        <dbReference type="ARBA" id="ARBA00022679"/>
    </source>
</evidence>
<evidence type="ECO:0000259" key="4">
    <source>
        <dbReference type="Pfam" id="PF22624"/>
    </source>
</evidence>
<dbReference type="Proteomes" id="UP001229486">
    <property type="component" value="Unassembled WGS sequence"/>
</dbReference>
<dbReference type="GO" id="GO:0000287">
    <property type="term" value="F:magnesium ion binding"/>
    <property type="evidence" value="ECO:0007669"/>
    <property type="project" value="InterPro"/>
</dbReference>
<dbReference type="InterPro" id="IPR008278">
    <property type="entry name" value="4-PPantetheinyl_Trfase_dom"/>
</dbReference>
<accession>A0AB73IIG9</accession>
<dbReference type="InterPro" id="IPR055066">
    <property type="entry name" value="AASDHPPT_N"/>
</dbReference>
<dbReference type="InterPro" id="IPR037143">
    <property type="entry name" value="4-PPantetheinyl_Trfase_dom_sf"/>
</dbReference>
<feature type="domain" description="4'-phosphopantetheinyl transferase" evidence="3">
    <location>
        <begin position="125"/>
        <end position="196"/>
    </location>
</feature>